<keyword evidence="2" id="KW-1185">Reference proteome</keyword>
<evidence type="ECO:0000313" key="2">
    <source>
        <dbReference type="Proteomes" id="UP000282106"/>
    </source>
</evidence>
<comment type="caution">
    <text evidence="1">The sequence shown here is derived from an EMBL/GenBank/DDBJ whole genome shotgun (WGS) entry which is preliminary data.</text>
</comment>
<gene>
    <name evidence="1" type="ORF">ED208_11980</name>
</gene>
<name>A0A3N0V950_9GAMM</name>
<dbReference type="AlphaFoldDB" id="A0A3N0V950"/>
<organism evidence="1 2">
    <name type="scientific">Stagnimonas aquatica</name>
    <dbReference type="NCBI Taxonomy" id="2689987"/>
    <lineage>
        <taxon>Bacteria</taxon>
        <taxon>Pseudomonadati</taxon>
        <taxon>Pseudomonadota</taxon>
        <taxon>Gammaproteobacteria</taxon>
        <taxon>Nevskiales</taxon>
        <taxon>Nevskiaceae</taxon>
        <taxon>Stagnimonas</taxon>
    </lineage>
</organism>
<dbReference type="InParanoid" id="A0A3N0V950"/>
<protein>
    <submittedName>
        <fullName evidence="1">Uncharacterized protein</fullName>
    </submittedName>
</protein>
<dbReference type="Proteomes" id="UP000282106">
    <property type="component" value="Unassembled WGS sequence"/>
</dbReference>
<dbReference type="RefSeq" id="WP_123212143.1">
    <property type="nucleotide sequence ID" value="NZ_RJVO01000005.1"/>
</dbReference>
<accession>A0A3N0V950</accession>
<dbReference type="EMBL" id="RJVO01000005">
    <property type="protein sequence ID" value="ROH89121.1"/>
    <property type="molecule type" value="Genomic_DNA"/>
</dbReference>
<proteinExistence type="predicted"/>
<evidence type="ECO:0000313" key="1">
    <source>
        <dbReference type="EMBL" id="ROH89121.1"/>
    </source>
</evidence>
<sequence length="85" mass="9847">MAGRPSKKAKEAKAAAEAVAKTYDDFVGEESYSEDVPDIDPATGEARRDWRDVEKYREARELKKLVDQDLESYLFREERPRPGRR</sequence>
<reference evidence="1 2" key="1">
    <citation type="submission" date="2018-10" db="EMBL/GenBank/DDBJ databases">
        <authorList>
            <person name="Chen W.-M."/>
        </authorList>
    </citation>
    <scope>NUCLEOTIDE SEQUENCE [LARGE SCALE GENOMIC DNA]</scope>
    <source>
        <strain evidence="1 2">THS-13</strain>
    </source>
</reference>